<feature type="region of interest" description="Disordered" evidence="7">
    <location>
        <begin position="293"/>
        <end position="313"/>
    </location>
</feature>
<evidence type="ECO:0000256" key="7">
    <source>
        <dbReference type="SAM" id="MobiDB-lite"/>
    </source>
</evidence>
<keyword evidence="4" id="KW-0863">Zinc-finger</keyword>
<dbReference type="PANTHER" id="PTHR47257">
    <property type="entry name" value="PH-RESPONSE TRANSCRIPTION FACTOR PACC/RIM101"/>
    <property type="match status" value="1"/>
</dbReference>
<feature type="region of interest" description="Disordered" evidence="7">
    <location>
        <begin position="1"/>
        <end position="22"/>
    </location>
</feature>
<sequence>MTRPRRQPSQPVSLQPSDQNASVRDSGLAYQQIAIQLATTYLDPPNQLEHAQFSSDERIAASKVTLAHGGDYAMHNWLNVIFFNETALYLYRTNGDSRGWRQRGDPLDASSVQSIGALSASESLLQSSHKVLGMHIQCERLFGSEEQLFEHLRKVHVGLRSDKTFQGQCLWANCSRVDQHFVKPYDLMSHIQVHVNVRPFECICGSRSKRQSDLRKHLGCCCRGKAFKWTTATWALFMARKGFSDDAITRILQLVQTPADILRVTEAQLREAQIDAPTCRLFLESIPFETREKRPDEISLSPTPSRLKRAARKPPKELTFVSWTGSNETVDLSQ</sequence>
<protein>
    <recommendedName>
        <fullName evidence="10">C2H2-type domain-containing protein</fullName>
    </recommendedName>
</protein>
<dbReference type="SUPFAM" id="SSF57667">
    <property type="entry name" value="beta-beta-alpha zinc fingers"/>
    <property type="match status" value="1"/>
</dbReference>
<keyword evidence="2" id="KW-0479">Metal-binding</keyword>
<evidence type="ECO:0000313" key="9">
    <source>
        <dbReference type="Proteomes" id="UP000008743"/>
    </source>
</evidence>
<dbReference type="OrthoDB" id="3437960at2759"/>
<gene>
    <name evidence="8" type="ORF">CAOG_003571</name>
</gene>
<name>A0A0D2UCC6_CAPO3</name>
<dbReference type="EMBL" id="KE346364">
    <property type="protein sequence ID" value="KJE92651.1"/>
    <property type="molecule type" value="Genomic_DNA"/>
</dbReference>
<evidence type="ECO:0008006" key="10">
    <source>
        <dbReference type="Google" id="ProtNLM"/>
    </source>
</evidence>
<dbReference type="GO" id="GO:0005634">
    <property type="term" value="C:nucleus"/>
    <property type="evidence" value="ECO:0007669"/>
    <property type="project" value="UniProtKB-SubCell"/>
</dbReference>
<keyword evidence="5" id="KW-0862">Zinc</keyword>
<evidence type="ECO:0000256" key="1">
    <source>
        <dbReference type="ARBA" id="ARBA00004123"/>
    </source>
</evidence>
<dbReference type="GO" id="GO:0008270">
    <property type="term" value="F:zinc ion binding"/>
    <property type="evidence" value="ECO:0007669"/>
    <property type="project" value="UniProtKB-KW"/>
</dbReference>
<dbReference type="PhylomeDB" id="A0A0D2UCC6"/>
<evidence type="ECO:0000256" key="2">
    <source>
        <dbReference type="ARBA" id="ARBA00022723"/>
    </source>
</evidence>
<proteinExistence type="predicted"/>
<feature type="compositionally biased region" description="Polar residues" evidence="7">
    <location>
        <begin position="7"/>
        <end position="22"/>
    </location>
</feature>
<accession>A0A0D2UCC6</accession>
<dbReference type="eggNOG" id="KOG1721">
    <property type="taxonomic scope" value="Eukaryota"/>
</dbReference>
<dbReference type="RefSeq" id="XP_004363299.1">
    <property type="nucleotide sequence ID" value="XM_004363242.1"/>
</dbReference>
<dbReference type="InterPro" id="IPR050806">
    <property type="entry name" value="pacC/RIM101"/>
</dbReference>
<keyword evidence="3" id="KW-0677">Repeat</keyword>
<dbReference type="Proteomes" id="UP000008743">
    <property type="component" value="Unassembled WGS sequence"/>
</dbReference>
<comment type="subcellular location">
    <subcellularLocation>
        <location evidence="1">Nucleus</location>
    </subcellularLocation>
</comment>
<evidence type="ECO:0000256" key="4">
    <source>
        <dbReference type="ARBA" id="ARBA00022771"/>
    </source>
</evidence>
<dbReference type="InterPro" id="IPR036236">
    <property type="entry name" value="Znf_C2H2_sf"/>
</dbReference>
<dbReference type="STRING" id="595528.A0A0D2UCC6"/>
<evidence type="ECO:0000313" key="8">
    <source>
        <dbReference type="EMBL" id="KJE92651.1"/>
    </source>
</evidence>
<dbReference type="Gene3D" id="3.30.160.60">
    <property type="entry name" value="Classic Zinc Finger"/>
    <property type="match status" value="1"/>
</dbReference>
<keyword evidence="6" id="KW-0539">Nucleus</keyword>
<dbReference type="AlphaFoldDB" id="A0A0D2UCC6"/>
<dbReference type="InParanoid" id="A0A0D2UCC6"/>
<evidence type="ECO:0000256" key="6">
    <source>
        <dbReference type="ARBA" id="ARBA00023242"/>
    </source>
</evidence>
<keyword evidence="9" id="KW-1185">Reference proteome</keyword>
<evidence type="ECO:0000256" key="3">
    <source>
        <dbReference type="ARBA" id="ARBA00022737"/>
    </source>
</evidence>
<reference evidence="9" key="1">
    <citation type="submission" date="2011-02" db="EMBL/GenBank/DDBJ databases">
        <title>The Genome Sequence of Capsaspora owczarzaki ATCC 30864.</title>
        <authorList>
            <person name="Russ C."/>
            <person name="Cuomo C."/>
            <person name="Burger G."/>
            <person name="Gray M.W."/>
            <person name="Holland P.W.H."/>
            <person name="King N."/>
            <person name="Lang F.B.F."/>
            <person name="Roger A.J."/>
            <person name="Ruiz-Trillo I."/>
            <person name="Young S.K."/>
            <person name="Zeng Q."/>
            <person name="Gargeya S."/>
            <person name="Alvarado L."/>
            <person name="Berlin A."/>
            <person name="Chapman S.B."/>
            <person name="Chen Z."/>
            <person name="Freedman E."/>
            <person name="Gellesch M."/>
            <person name="Goldberg J."/>
            <person name="Griggs A."/>
            <person name="Gujja S."/>
            <person name="Heilman E."/>
            <person name="Heiman D."/>
            <person name="Howarth C."/>
            <person name="Mehta T."/>
            <person name="Neiman D."/>
            <person name="Pearson M."/>
            <person name="Roberts A."/>
            <person name="Saif S."/>
            <person name="Shea T."/>
            <person name="Shenoy N."/>
            <person name="Sisk P."/>
            <person name="Stolte C."/>
            <person name="Sykes S."/>
            <person name="White J."/>
            <person name="Yandava C."/>
            <person name="Haas B."/>
            <person name="Nusbaum C."/>
            <person name="Birren B."/>
        </authorList>
    </citation>
    <scope>NUCLEOTIDE SEQUENCE</scope>
    <source>
        <strain evidence="9">ATCC 30864</strain>
    </source>
</reference>
<organism evidence="8 9">
    <name type="scientific">Capsaspora owczarzaki (strain ATCC 30864)</name>
    <dbReference type="NCBI Taxonomy" id="595528"/>
    <lineage>
        <taxon>Eukaryota</taxon>
        <taxon>Filasterea</taxon>
        <taxon>Capsaspora</taxon>
    </lineage>
</organism>
<dbReference type="PANTHER" id="PTHR47257:SF1">
    <property type="entry name" value="PH-RESPONSE TRANSCRIPTION FACTOR PACC_RIM101"/>
    <property type="match status" value="1"/>
</dbReference>
<evidence type="ECO:0000256" key="5">
    <source>
        <dbReference type="ARBA" id="ARBA00022833"/>
    </source>
</evidence>